<evidence type="ECO:0000256" key="4">
    <source>
        <dbReference type="ARBA" id="ARBA00022722"/>
    </source>
</evidence>
<feature type="domain" description="DDE Tnp4" evidence="8">
    <location>
        <begin position="129"/>
        <end position="243"/>
    </location>
</feature>
<dbReference type="GO" id="GO:0004518">
    <property type="term" value="F:nuclease activity"/>
    <property type="evidence" value="ECO:0007669"/>
    <property type="project" value="UniProtKB-KW"/>
</dbReference>
<evidence type="ECO:0000256" key="3">
    <source>
        <dbReference type="ARBA" id="ARBA00006958"/>
    </source>
</evidence>
<proteinExistence type="inferred from homology"/>
<keyword evidence="6" id="KW-0378">Hydrolase</keyword>
<organism evidence="9 10">
    <name type="scientific">Frankliniella fusca</name>
    <dbReference type="NCBI Taxonomy" id="407009"/>
    <lineage>
        <taxon>Eukaryota</taxon>
        <taxon>Metazoa</taxon>
        <taxon>Ecdysozoa</taxon>
        <taxon>Arthropoda</taxon>
        <taxon>Hexapoda</taxon>
        <taxon>Insecta</taxon>
        <taxon>Pterygota</taxon>
        <taxon>Neoptera</taxon>
        <taxon>Paraneoptera</taxon>
        <taxon>Thysanoptera</taxon>
        <taxon>Terebrantia</taxon>
        <taxon>Thripoidea</taxon>
        <taxon>Thripidae</taxon>
        <taxon>Frankliniella</taxon>
    </lineage>
</organism>
<accession>A0AAE1LBV2</accession>
<reference evidence="9" key="2">
    <citation type="journal article" date="2023" name="BMC Genomics">
        <title>Pest status, molecular evolution, and epigenetic factors derived from the genome assembly of Frankliniella fusca, a thysanopteran phytovirus vector.</title>
        <authorList>
            <person name="Catto M.A."/>
            <person name="Labadie P.E."/>
            <person name="Jacobson A.L."/>
            <person name="Kennedy G.G."/>
            <person name="Srinivasan R."/>
            <person name="Hunt B.G."/>
        </authorList>
    </citation>
    <scope>NUCLEOTIDE SEQUENCE</scope>
    <source>
        <strain evidence="9">PL_HMW_Pooled</strain>
    </source>
</reference>
<name>A0AAE1LBV2_9NEOP</name>
<keyword evidence="4" id="KW-0540">Nuclease</keyword>
<comment type="caution">
    <text evidence="9">The sequence shown here is derived from an EMBL/GenBank/DDBJ whole genome shotgun (WGS) entry which is preliminary data.</text>
</comment>
<dbReference type="PANTHER" id="PTHR22930">
    <property type="match status" value="1"/>
</dbReference>
<evidence type="ECO:0000313" key="10">
    <source>
        <dbReference type="Proteomes" id="UP001219518"/>
    </source>
</evidence>
<protein>
    <submittedName>
        <fullName evidence="9">Nuclease</fullName>
    </submittedName>
</protein>
<dbReference type="InterPro" id="IPR045249">
    <property type="entry name" value="HARBI1-like"/>
</dbReference>
<dbReference type="EMBL" id="JAHWGI010000308">
    <property type="protein sequence ID" value="KAK3913054.1"/>
    <property type="molecule type" value="Genomic_DNA"/>
</dbReference>
<dbReference type="Pfam" id="PF13359">
    <property type="entry name" value="DDE_Tnp_4"/>
    <property type="match status" value="1"/>
</dbReference>
<evidence type="ECO:0000256" key="2">
    <source>
        <dbReference type="ARBA" id="ARBA00004123"/>
    </source>
</evidence>
<sequence>MAEIDDEEEVLELIVLAVMLEFGLDDDLGRPFNAGVAKSLQNLVNKESWRRLHDPYFAKHFRMDTTTFERPLLALGNHLVATNKIIRRPTEPLYFSLLMVLWILAAPDTFRAVAVKFGVAQSIVHFHYLHVYVGQPGSVGDARTFQRRPLGRSILRNQDTCYDKHLLGDGAYKLTSQVMAPYRNRGILTQKQRTHNYYLSKTRSHVERAFALLKKKWRRLKPFHNYCLTYAIDHITACIVLHNFVLLEGEKYEGVAVDHLHGAPDINEEQVRQAAADGELKRDFIADLLYGGEE</sequence>
<evidence type="ECO:0000256" key="1">
    <source>
        <dbReference type="ARBA" id="ARBA00001968"/>
    </source>
</evidence>
<dbReference type="GO" id="GO:0016787">
    <property type="term" value="F:hydrolase activity"/>
    <property type="evidence" value="ECO:0007669"/>
    <property type="project" value="UniProtKB-KW"/>
</dbReference>
<keyword evidence="10" id="KW-1185">Reference proteome</keyword>
<gene>
    <name evidence="9" type="ORF">KUF71_022508</name>
</gene>
<comment type="subcellular location">
    <subcellularLocation>
        <location evidence="2">Nucleus</location>
    </subcellularLocation>
</comment>
<evidence type="ECO:0000256" key="5">
    <source>
        <dbReference type="ARBA" id="ARBA00022723"/>
    </source>
</evidence>
<evidence type="ECO:0000256" key="7">
    <source>
        <dbReference type="ARBA" id="ARBA00023242"/>
    </source>
</evidence>
<dbReference type="GO" id="GO:0046872">
    <property type="term" value="F:metal ion binding"/>
    <property type="evidence" value="ECO:0007669"/>
    <property type="project" value="UniProtKB-KW"/>
</dbReference>
<evidence type="ECO:0000256" key="6">
    <source>
        <dbReference type="ARBA" id="ARBA00022801"/>
    </source>
</evidence>
<keyword evidence="7" id="KW-0539">Nucleus</keyword>
<keyword evidence="5" id="KW-0479">Metal-binding</keyword>
<evidence type="ECO:0000259" key="8">
    <source>
        <dbReference type="Pfam" id="PF13359"/>
    </source>
</evidence>
<reference evidence="9" key="1">
    <citation type="submission" date="2021-07" db="EMBL/GenBank/DDBJ databases">
        <authorList>
            <person name="Catto M.A."/>
            <person name="Jacobson A."/>
            <person name="Kennedy G."/>
            <person name="Labadie P."/>
            <person name="Hunt B.G."/>
            <person name="Srinivasan R."/>
        </authorList>
    </citation>
    <scope>NUCLEOTIDE SEQUENCE</scope>
    <source>
        <strain evidence="9">PL_HMW_Pooled</strain>
        <tissue evidence="9">Head</tissue>
    </source>
</reference>
<dbReference type="PANTHER" id="PTHR22930:SF85">
    <property type="entry name" value="GH03217P-RELATED"/>
    <property type="match status" value="1"/>
</dbReference>
<comment type="cofactor">
    <cofactor evidence="1">
        <name>a divalent metal cation</name>
        <dbReference type="ChEBI" id="CHEBI:60240"/>
    </cofactor>
</comment>
<evidence type="ECO:0000313" key="9">
    <source>
        <dbReference type="EMBL" id="KAK3913054.1"/>
    </source>
</evidence>
<dbReference type="Proteomes" id="UP001219518">
    <property type="component" value="Unassembled WGS sequence"/>
</dbReference>
<comment type="similarity">
    <text evidence="3">Belongs to the HARBI1 family.</text>
</comment>
<dbReference type="InterPro" id="IPR027806">
    <property type="entry name" value="HARBI1_dom"/>
</dbReference>
<dbReference type="GO" id="GO:0005634">
    <property type="term" value="C:nucleus"/>
    <property type="evidence" value="ECO:0007669"/>
    <property type="project" value="UniProtKB-SubCell"/>
</dbReference>
<dbReference type="AlphaFoldDB" id="A0AAE1LBV2"/>